<dbReference type="SUPFAM" id="SSF48008">
    <property type="entry name" value="GntR ligand-binding domain-like"/>
    <property type="match status" value="1"/>
</dbReference>
<evidence type="ECO:0000256" key="1">
    <source>
        <dbReference type="ARBA" id="ARBA00023015"/>
    </source>
</evidence>
<evidence type="ECO:0000256" key="2">
    <source>
        <dbReference type="ARBA" id="ARBA00023125"/>
    </source>
</evidence>
<keyword evidence="6" id="KW-1185">Reference proteome</keyword>
<evidence type="ECO:0000313" key="6">
    <source>
        <dbReference type="Proteomes" id="UP001500192"/>
    </source>
</evidence>
<accession>A0ABP9QIQ8</accession>
<feature type="domain" description="HTH gntR-type" evidence="4">
    <location>
        <begin position="22"/>
        <end position="89"/>
    </location>
</feature>
<organism evidence="5 6">
    <name type="scientific">Amycolatopsis dongchuanensis</name>
    <dbReference type="NCBI Taxonomy" id="1070866"/>
    <lineage>
        <taxon>Bacteria</taxon>
        <taxon>Bacillati</taxon>
        <taxon>Actinomycetota</taxon>
        <taxon>Actinomycetes</taxon>
        <taxon>Pseudonocardiales</taxon>
        <taxon>Pseudonocardiaceae</taxon>
        <taxon>Amycolatopsis</taxon>
    </lineage>
</organism>
<sequence>MTVHDTESGGAAMRDTTAAPKLSKSETVYRELRSRILSGRYVTGFRLVLDQLARELNVSTVPVREAVRRLEAEGLVTFTRNVGAEVAGIDTADYADAMQTLAYLEGAATSLAAPHLGAEQLAEAAEVNEEMRALQAGTGFDPVRFTELNERFHRLLCDACPNRHLRDLLGREWQRMSLIRRSSFTFVPGRSADSVAEHERILELLREGAPADEVERVARAHKLRTLDSYLAARS</sequence>
<dbReference type="PANTHER" id="PTHR43537:SF24">
    <property type="entry name" value="GLUCONATE OPERON TRANSCRIPTIONAL REPRESSOR"/>
    <property type="match status" value="1"/>
</dbReference>
<dbReference type="PROSITE" id="PS50949">
    <property type="entry name" value="HTH_GNTR"/>
    <property type="match status" value="1"/>
</dbReference>
<dbReference type="InterPro" id="IPR036390">
    <property type="entry name" value="WH_DNA-bd_sf"/>
</dbReference>
<name>A0ABP9QIQ8_9PSEU</name>
<dbReference type="SMART" id="SM00895">
    <property type="entry name" value="FCD"/>
    <property type="match status" value="1"/>
</dbReference>
<keyword evidence="2" id="KW-0238">DNA-binding</keyword>
<keyword evidence="3" id="KW-0804">Transcription</keyword>
<dbReference type="InterPro" id="IPR036388">
    <property type="entry name" value="WH-like_DNA-bd_sf"/>
</dbReference>
<dbReference type="InterPro" id="IPR000524">
    <property type="entry name" value="Tscrpt_reg_HTH_GntR"/>
</dbReference>
<dbReference type="SUPFAM" id="SSF46785">
    <property type="entry name" value="Winged helix' DNA-binding domain"/>
    <property type="match status" value="1"/>
</dbReference>
<dbReference type="Pfam" id="PF00392">
    <property type="entry name" value="GntR"/>
    <property type="match status" value="1"/>
</dbReference>
<dbReference type="InterPro" id="IPR011711">
    <property type="entry name" value="GntR_C"/>
</dbReference>
<dbReference type="EMBL" id="BAABIB010000062">
    <property type="protein sequence ID" value="GAA5162579.1"/>
    <property type="molecule type" value="Genomic_DNA"/>
</dbReference>
<dbReference type="Proteomes" id="UP001500192">
    <property type="component" value="Unassembled WGS sequence"/>
</dbReference>
<proteinExistence type="predicted"/>
<comment type="caution">
    <text evidence="5">The sequence shown here is derived from an EMBL/GenBank/DDBJ whole genome shotgun (WGS) entry which is preliminary data.</text>
</comment>
<evidence type="ECO:0000313" key="5">
    <source>
        <dbReference type="EMBL" id="GAA5162579.1"/>
    </source>
</evidence>
<dbReference type="Gene3D" id="1.20.120.530">
    <property type="entry name" value="GntR ligand-binding domain-like"/>
    <property type="match status" value="1"/>
</dbReference>
<keyword evidence="1" id="KW-0805">Transcription regulation</keyword>
<evidence type="ECO:0000259" key="4">
    <source>
        <dbReference type="PROSITE" id="PS50949"/>
    </source>
</evidence>
<dbReference type="InterPro" id="IPR008920">
    <property type="entry name" value="TF_FadR/GntR_C"/>
</dbReference>
<gene>
    <name evidence="5" type="ORF">GCM10023214_29480</name>
</gene>
<dbReference type="Gene3D" id="1.10.10.10">
    <property type="entry name" value="Winged helix-like DNA-binding domain superfamily/Winged helix DNA-binding domain"/>
    <property type="match status" value="1"/>
</dbReference>
<dbReference type="Pfam" id="PF07729">
    <property type="entry name" value="FCD"/>
    <property type="match status" value="1"/>
</dbReference>
<reference evidence="6" key="1">
    <citation type="journal article" date="2019" name="Int. J. Syst. Evol. Microbiol.">
        <title>The Global Catalogue of Microorganisms (GCM) 10K type strain sequencing project: providing services to taxonomists for standard genome sequencing and annotation.</title>
        <authorList>
            <consortium name="The Broad Institute Genomics Platform"/>
            <consortium name="The Broad Institute Genome Sequencing Center for Infectious Disease"/>
            <person name="Wu L."/>
            <person name="Ma J."/>
        </authorList>
    </citation>
    <scope>NUCLEOTIDE SEQUENCE [LARGE SCALE GENOMIC DNA]</scope>
    <source>
        <strain evidence="6">JCM 18054</strain>
    </source>
</reference>
<dbReference type="PANTHER" id="PTHR43537">
    <property type="entry name" value="TRANSCRIPTIONAL REGULATOR, GNTR FAMILY"/>
    <property type="match status" value="1"/>
</dbReference>
<evidence type="ECO:0000256" key="3">
    <source>
        <dbReference type="ARBA" id="ARBA00023163"/>
    </source>
</evidence>
<dbReference type="CDD" id="cd07377">
    <property type="entry name" value="WHTH_GntR"/>
    <property type="match status" value="1"/>
</dbReference>
<dbReference type="SMART" id="SM00345">
    <property type="entry name" value="HTH_GNTR"/>
    <property type="match status" value="1"/>
</dbReference>
<protein>
    <submittedName>
        <fullName evidence="5">GntR family transcriptional regulator</fullName>
    </submittedName>
</protein>